<organism evidence="1">
    <name type="scientific">Pectinophora gossypiella</name>
    <name type="common">Cotton pink bollworm</name>
    <name type="synonym">Depressaria gossypiella</name>
    <dbReference type="NCBI Taxonomy" id="13191"/>
    <lineage>
        <taxon>Eukaryota</taxon>
        <taxon>Metazoa</taxon>
        <taxon>Ecdysozoa</taxon>
        <taxon>Arthropoda</taxon>
        <taxon>Hexapoda</taxon>
        <taxon>Insecta</taxon>
        <taxon>Pterygota</taxon>
        <taxon>Neoptera</taxon>
        <taxon>Endopterygota</taxon>
        <taxon>Lepidoptera</taxon>
        <taxon>Glossata</taxon>
        <taxon>Ditrysia</taxon>
        <taxon>Gelechioidea</taxon>
        <taxon>Gelechiidae</taxon>
        <taxon>Apatetrinae</taxon>
        <taxon>Pectinophora</taxon>
    </lineage>
</organism>
<dbReference type="AlphaFoldDB" id="A0A1E1W417"/>
<reference evidence="1" key="1">
    <citation type="submission" date="2015-09" db="EMBL/GenBank/DDBJ databases">
        <title>De novo assembly of Pectinophora gossypiella (Pink Bollworm) gut transcriptome.</title>
        <authorList>
            <person name="Tassone E.E."/>
        </authorList>
    </citation>
    <scope>NUCLEOTIDE SEQUENCE</scope>
</reference>
<accession>A0A1E1W417</accession>
<feature type="non-terminal residue" evidence="1">
    <location>
        <position position="1"/>
    </location>
</feature>
<proteinExistence type="predicted"/>
<protein>
    <submittedName>
        <fullName evidence="1">Uncharacterized protein</fullName>
    </submittedName>
</protein>
<dbReference type="EMBL" id="GDQN01009375">
    <property type="protein sequence ID" value="JAT81679.1"/>
    <property type="molecule type" value="Transcribed_RNA"/>
</dbReference>
<evidence type="ECO:0000313" key="1">
    <source>
        <dbReference type="EMBL" id="JAT81679.1"/>
    </source>
</evidence>
<sequence length="175" mass="19885">QKFVKECEARKKEQNDKENTLKRFSKLKDIVKSNHSCTGTCKHEAAKQKEKNLLCSRCNAEIHGNGNQGVKGNGKQNKELIKKNNVQNDVKGLLKKNIHNDVYNKVYNELMTMQVKRGLLDRLHALVQPPPSMWPNWYWLRQLLPNPCSCLVQGLPPLRSPFTACATGTSQRCGS</sequence>
<feature type="non-terminal residue" evidence="1">
    <location>
        <position position="175"/>
    </location>
</feature>
<name>A0A1E1W417_PECGO</name>
<gene>
    <name evidence="1" type="ORF">g.17339</name>
</gene>